<keyword evidence="3" id="KW-1133">Transmembrane helix</keyword>
<evidence type="ECO:0000313" key="4">
    <source>
        <dbReference type="EMBL" id="CAF9907309.1"/>
    </source>
</evidence>
<feature type="compositionally biased region" description="Basic and acidic residues" evidence="2">
    <location>
        <begin position="350"/>
        <end position="374"/>
    </location>
</feature>
<feature type="compositionally biased region" description="Basic and acidic residues" evidence="2">
    <location>
        <begin position="104"/>
        <end position="123"/>
    </location>
</feature>
<dbReference type="Proteomes" id="UP000664521">
    <property type="component" value="Unassembled WGS sequence"/>
</dbReference>
<feature type="compositionally biased region" description="Basic residues" evidence="2">
    <location>
        <begin position="74"/>
        <end position="83"/>
    </location>
</feature>
<dbReference type="AlphaFoldDB" id="A0A8H3EIR1"/>
<reference evidence="4" key="1">
    <citation type="submission" date="2021-03" db="EMBL/GenBank/DDBJ databases">
        <authorList>
            <person name="Tagirdzhanova G."/>
        </authorList>
    </citation>
    <scope>NUCLEOTIDE SEQUENCE</scope>
</reference>
<feature type="region of interest" description="Disordered" evidence="2">
    <location>
        <begin position="327"/>
        <end position="393"/>
    </location>
</feature>
<dbReference type="EMBL" id="CAJPDS010000005">
    <property type="protein sequence ID" value="CAF9907309.1"/>
    <property type="molecule type" value="Genomic_DNA"/>
</dbReference>
<evidence type="ECO:0000256" key="2">
    <source>
        <dbReference type="SAM" id="MobiDB-lite"/>
    </source>
</evidence>
<gene>
    <name evidence="4" type="ORF">HETSPECPRED_007096</name>
</gene>
<keyword evidence="5" id="KW-1185">Reference proteome</keyword>
<feature type="region of interest" description="Disordered" evidence="2">
    <location>
        <begin position="59"/>
        <end position="134"/>
    </location>
</feature>
<organism evidence="4 5">
    <name type="scientific">Heterodermia speciosa</name>
    <dbReference type="NCBI Taxonomy" id="116794"/>
    <lineage>
        <taxon>Eukaryota</taxon>
        <taxon>Fungi</taxon>
        <taxon>Dikarya</taxon>
        <taxon>Ascomycota</taxon>
        <taxon>Pezizomycotina</taxon>
        <taxon>Lecanoromycetes</taxon>
        <taxon>OSLEUM clade</taxon>
        <taxon>Lecanoromycetidae</taxon>
        <taxon>Caliciales</taxon>
        <taxon>Physciaceae</taxon>
        <taxon>Heterodermia</taxon>
    </lineage>
</organism>
<name>A0A8H3EIR1_9LECA</name>
<evidence type="ECO:0000256" key="1">
    <source>
        <dbReference type="SAM" id="Coils"/>
    </source>
</evidence>
<feature type="compositionally biased region" description="Basic and acidic residues" evidence="2">
    <location>
        <begin position="59"/>
        <end position="68"/>
    </location>
</feature>
<feature type="transmembrane region" description="Helical" evidence="3">
    <location>
        <begin position="244"/>
        <end position="265"/>
    </location>
</feature>
<keyword evidence="1" id="KW-0175">Coiled coil</keyword>
<evidence type="ECO:0000313" key="5">
    <source>
        <dbReference type="Proteomes" id="UP000664521"/>
    </source>
</evidence>
<proteinExistence type="predicted"/>
<feature type="coiled-coil region" evidence="1">
    <location>
        <begin position="161"/>
        <end position="188"/>
    </location>
</feature>
<accession>A0A8H3EIR1</accession>
<keyword evidence="3" id="KW-0472">Membrane</keyword>
<keyword evidence="3" id="KW-0812">Transmembrane</keyword>
<protein>
    <submittedName>
        <fullName evidence="4">Uncharacterized protein</fullName>
    </submittedName>
</protein>
<dbReference type="OrthoDB" id="5402307at2759"/>
<sequence>MAGLIKTVMVVDQTGKAVSTSKQLINVFNEAKSAYRERKAEIVAGRQHEREEKLMRRALRAQEHEDRSVSSSRKSSRSKHSSKRPTTERHHTTPLSPRSFTFDADGKTSPRKELVRRHTDRESGFTPPTTPTRALTTPAAAEEVDMDLAYGDIPPPLPVATIDEEAELKSLVNKVKKLLEEAECLQYTATTTIKNLQKNPDAMAAVALALTEISNLLTKMAPGALVALKGSAPAVAALLASPQFLIAGGVAVGVTVVAFGSYKIIKKIKAKHSAKEDPGMDEMLEIGVDVNSIDNWRRGIAEVEAQSFGTSVDGEFITPHAAAVSRLNLNEDAMPPISKEGEKKQKKSKKGSDSKSVSSKDSKSSGKSKGDKKEKREKKEKKPSQLRLMFTAA</sequence>
<comment type="caution">
    <text evidence="4">The sequence shown here is derived from an EMBL/GenBank/DDBJ whole genome shotgun (WGS) entry which is preliminary data.</text>
</comment>
<evidence type="ECO:0000256" key="3">
    <source>
        <dbReference type="SAM" id="Phobius"/>
    </source>
</evidence>